<gene>
    <name evidence="1" type="ORF">H4W29_002532</name>
</gene>
<comment type="caution">
    <text evidence="1">The sequence shown here is derived from an EMBL/GenBank/DDBJ whole genome shotgun (WGS) entry which is preliminary data.</text>
</comment>
<organism evidence="1 2">
    <name type="scientific">Rhizobium viscosum</name>
    <name type="common">Arthrobacter viscosus</name>
    <dbReference type="NCBI Taxonomy" id="1673"/>
    <lineage>
        <taxon>Bacteria</taxon>
        <taxon>Pseudomonadati</taxon>
        <taxon>Pseudomonadota</taxon>
        <taxon>Alphaproteobacteria</taxon>
        <taxon>Hyphomicrobiales</taxon>
        <taxon>Rhizobiaceae</taxon>
        <taxon>Rhizobium/Agrobacterium group</taxon>
        <taxon>Rhizobium</taxon>
    </lineage>
</organism>
<keyword evidence="2" id="KW-1185">Reference proteome</keyword>
<dbReference type="EMBL" id="JADBEC010000001">
    <property type="protein sequence ID" value="MBE1505351.1"/>
    <property type="molecule type" value="Genomic_DNA"/>
</dbReference>
<name>A0ABR9IQ69_RHIVS</name>
<evidence type="ECO:0000313" key="2">
    <source>
        <dbReference type="Proteomes" id="UP000620262"/>
    </source>
</evidence>
<evidence type="ECO:0000313" key="1">
    <source>
        <dbReference type="EMBL" id="MBE1505351.1"/>
    </source>
</evidence>
<dbReference type="Proteomes" id="UP000620262">
    <property type="component" value="Unassembled WGS sequence"/>
</dbReference>
<proteinExistence type="predicted"/>
<reference evidence="1 2" key="1">
    <citation type="submission" date="2020-10" db="EMBL/GenBank/DDBJ databases">
        <title>Sequencing the genomes of 1000 actinobacteria strains.</title>
        <authorList>
            <person name="Klenk H.-P."/>
        </authorList>
    </citation>
    <scope>NUCLEOTIDE SEQUENCE [LARGE SCALE GENOMIC DNA]</scope>
    <source>
        <strain evidence="1 2">DSM 7307</strain>
    </source>
</reference>
<accession>A0ABR9IQ69</accession>
<sequence>MSGHVLTCDGGFTSALERSDSPADGFLSAASIHGAEYTIDDGTVPTV</sequence>
<protein>
    <submittedName>
        <fullName evidence="1">Uncharacterized protein</fullName>
    </submittedName>
</protein>
<dbReference type="RefSeq" id="WP_192729225.1">
    <property type="nucleotide sequence ID" value="NZ_BAAAVL010000006.1"/>
</dbReference>